<keyword evidence="4" id="KW-1185">Reference proteome</keyword>
<dbReference type="PANTHER" id="PTHR43477">
    <property type="entry name" value="DIHYDROANTICAPSIN 7-DEHYDROGENASE"/>
    <property type="match status" value="1"/>
</dbReference>
<evidence type="ECO:0000313" key="3">
    <source>
        <dbReference type="EMBL" id="SDJ23579.1"/>
    </source>
</evidence>
<comment type="similarity">
    <text evidence="1">Belongs to the short-chain dehydrogenases/reductases (SDR) family.</text>
</comment>
<accession>A0A1G8S2X2</accession>
<gene>
    <name evidence="3" type="ORF">SAMN05421874_101152</name>
</gene>
<dbReference type="AlphaFoldDB" id="A0A1G8S2X2"/>
<dbReference type="InterPro" id="IPR051122">
    <property type="entry name" value="SDR_DHRS6-like"/>
</dbReference>
<dbReference type="OrthoDB" id="9809287at2"/>
<dbReference type="EMBL" id="FNFB01000001">
    <property type="protein sequence ID" value="SDJ23579.1"/>
    <property type="molecule type" value="Genomic_DNA"/>
</dbReference>
<dbReference type="RefSeq" id="WP_090758479.1">
    <property type="nucleotide sequence ID" value="NZ_FNFB01000001.1"/>
</dbReference>
<evidence type="ECO:0000313" key="4">
    <source>
        <dbReference type="Proteomes" id="UP000198683"/>
    </source>
</evidence>
<keyword evidence="2" id="KW-0560">Oxidoreductase</keyword>
<proteinExistence type="inferred from homology"/>
<dbReference type="GO" id="GO:0016491">
    <property type="term" value="F:oxidoreductase activity"/>
    <property type="evidence" value="ECO:0007669"/>
    <property type="project" value="UniProtKB-KW"/>
</dbReference>
<dbReference type="SUPFAM" id="SSF51735">
    <property type="entry name" value="NAD(P)-binding Rossmann-fold domains"/>
    <property type="match status" value="1"/>
</dbReference>
<dbReference type="PRINTS" id="PR00080">
    <property type="entry name" value="SDRFAMILY"/>
</dbReference>
<dbReference type="CDD" id="cd05233">
    <property type="entry name" value="SDR_c"/>
    <property type="match status" value="1"/>
</dbReference>
<dbReference type="InterPro" id="IPR002347">
    <property type="entry name" value="SDR_fam"/>
</dbReference>
<dbReference type="FunFam" id="3.40.50.720:FF:000084">
    <property type="entry name" value="Short-chain dehydrogenase reductase"/>
    <property type="match status" value="1"/>
</dbReference>
<dbReference type="PANTHER" id="PTHR43477:SF1">
    <property type="entry name" value="DIHYDROANTICAPSIN 7-DEHYDROGENASE"/>
    <property type="match status" value="1"/>
</dbReference>
<dbReference type="STRING" id="683260.SAMN05421874_101152"/>
<dbReference type="Proteomes" id="UP000198683">
    <property type="component" value="Unassembled WGS sequence"/>
</dbReference>
<organism evidence="3 4">
    <name type="scientific">Nonomuraea maritima</name>
    <dbReference type="NCBI Taxonomy" id="683260"/>
    <lineage>
        <taxon>Bacteria</taxon>
        <taxon>Bacillati</taxon>
        <taxon>Actinomycetota</taxon>
        <taxon>Actinomycetes</taxon>
        <taxon>Streptosporangiales</taxon>
        <taxon>Streptosporangiaceae</taxon>
        <taxon>Nonomuraea</taxon>
    </lineage>
</organism>
<name>A0A1G8S2X2_9ACTN</name>
<sequence>MDMDFQGQKLVVIGGASGMGRAVASGVLARGASVVVLGRAGTKLDDATAELAKSGPATSIAVDLADQAQVDEASKRLAGEHEDATLLVNAAGFYLPKPFLDHDRADYDAYHDINRALFFLTQTVVRGMVAGGRGGAIVNIGSMWAHQAIAATPSTAYSMAKAGLHALTHNLAIELAGDGIRVNAVAPAVTATPLFEKVFPQDQLEESLRGLGALHPLGRAGTPQEVADAIVFLLSPASSWTTGAILNVDGGVMAGRN</sequence>
<dbReference type="PRINTS" id="PR00081">
    <property type="entry name" value="GDHRDH"/>
</dbReference>
<dbReference type="InterPro" id="IPR036291">
    <property type="entry name" value="NAD(P)-bd_dom_sf"/>
</dbReference>
<dbReference type="Gene3D" id="3.40.50.720">
    <property type="entry name" value="NAD(P)-binding Rossmann-like Domain"/>
    <property type="match status" value="1"/>
</dbReference>
<evidence type="ECO:0000256" key="1">
    <source>
        <dbReference type="ARBA" id="ARBA00006484"/>
    </source>
</evidence>
<protein>
    <submittedName>
        <fullName evidence="3">NAD(P)-dependent dehydrogenase, short-chain alcohol dehydrogenase family</fullName>
    </submittedName>
</protein>
<dbReference type="Pfam" id="PF13561">
    <property type="entry name" value="adh_short_C2"/>
    <property type="match status" value="1"/>
</dbReference>
<reference evidence="3 4" key="1">
    <citation type="submission" date="2016-10" db="EMBL/GenBank/DDBJ databases">
        <authorList>
            <person name="de Groot N.N."/>
        </authorList>
    </citation>
    <scope>NUCLEOTIDE SEQUENCE [LARGE SCALE GENOMIC DNA]</scope>
    <source>
        <strain evidence="3 4">CGMCC 4.5681</strain>
    </source>
</reference>
<evidence type="ECO:0000256" key="2">
    <source>
        <dbReference type="ARBA" id="ARBA00023002"/>
    </source>
</evidence>